<dbReference type="Pfam" id="PF00076">
    <property type="entry name" value="RRM_1"/>
    <property type="match status" value="1"/>
</dbReference>
<dbReference type="SUPFAM" id="SSF54928">
    <property type="entry name" value="RNA-binding domain, RBD"/>
    <property type="match status" value="1"/>
</dbReference>
<dbReference type="InterPro" id="IPR048289">
    <property type="entry name" value="RRM2_NsCP33-like"/>
</dbReference>
<dbReference type="GO" id="GO:0003723">
    <property type="term" value="F:RNA binding"/>
    <property type="evidence" value="ECO:0007669"/>
    <property type="project" value="UniProtKB-UniRule"/>
</dbReference>
<organism evidence="5 6">
    <name type="scientific">Forsythia ovata</name>
    <dbReference type="NCBI Taxonomy" id="205694"/>
    <lineage>
        <taxon>Eukaryota</taxon>
        <taxon>Viridiplantae</taxon>
        <taxon>Streptophyta</taxon>
        <taxon>Embryophyta</taxon>
        <taxon>Tracheophyta</taxon>
        <taxon>Spermatophyta</taxon>
        <taxon>Magnoliopsida</taxon>
        <taxon>eudicotyledons</taxon>
        <taxon>Gunneridae</taxon>
        <taxon>Pentapetalae</taxon>
        <taxon>asterids</taxon>
        <taxon>lamiids</taxon>
        <taxon>Lamiales</taxon>
        <taxon>Oleaceae</taxon>
        <taxon>Forsythieae</taxon>
        <taxon>Forsythia</taxon>
    </lineage>
</organism>
<dbReference type="Proteomes" id="UP001604277">
    <property type="component" value="Unassembled WGS sequence"/>
</dbReference>
<dbReference type="InterPro" id="IPR000504">
    <property type="entry name" value="RRM_dom"/>
</dbReference>
<keyword evidence="1 2" id="KW-0694">RNA-binding</keyword>
<sequence length="338" mass="33170">MAFFRKAGNILRQTMSNHISQEISTSKPSIFQAIRCMSTSKLFVGGLSYSTDDSGLREAFSKYGEVAEVRVIVDRDTGRSRGFGFVTFSTVEDASAAIQALDQQDLHGRRVRVAYANDRTSGYGGGGGFRSGGYGTDGGFGGNYGSGGGGGYGGNYGGGGGGNYGGGGGGNYGGSGGGYGGNYGSGGGGGYGGNYGSGGGGYGGNYGSAAGGEDGNTGAGNYASNNSYGGDGQNFGGGAGGGGSYGSNTSYDGGNLTSGSDGHNFGVAGGGGGSDNNNVGAGISSSSSGFDLGQFKFDAPEESKSMEGAGEGPGQDKPAEGNYRDDDDAPGNYADRRG</sequence>
<evidence type="ECO:0000259" key="4">
    <source>
        <dbReference type="PROSITE" id="PS50102"/>
    </source>
</evidence>
<evidence type="ECO:0000256" key="2">
    <source>
        <dbReference type="PROSITE-ProRule" id="PRU00176"/>
    </source>
</evidence>
<feature type="domain" description="RRM" evidence="4">
    <location>
        <begin position="40"/>
        <end position="118"/>
    </location>
</feature>
<proteinExistence type="predicted"/>
<dbReference type="PANTHER" id="PTHR48027">
    <property type="entry name" value="HETEROGENEOUS NUCLEAR RIBONUCLEOPROTEIN 87F-RELATED"/>
    <property type="match status" value="1"/>
</dbReference>
<dbReference type="PRINTS" id="PR01228">
    <property type="entry name" value="EGGSHELL"/>
</dbReference>
<dbReference type="EMBL" id="JBFOLJ010000014">
    <property type="protein sequence ID" value="KAL2479163.1"/>
    <property type="molecule type" value="Genomic_DNA"/>
</dbReference>
<evidence type="ECO:0000256" key="1">
    <source>
        <dbReference type="ARBA" id="ARBA00022884"/>
    </source>
</evidence>
<feature type="region of interest" description="Disordered" evidence="3">
    <location>
        <begin position="265"/>
        <end position="338"/>
    </location>
</feature>
<keyword evidence="6" id="KW-1185">Reference proteome</keyword>
<dbReference type="Gene3D" id="3.30.70.330">
    <property type="match status" value="1"/>
</dbReference>
<evidence type="ECO:0000313" key="6">
    <source>
        <dbReference type="Proteomes" id="UP001604277"/>
    </source>
</evidence>
<protein>
    <submittedName>
        <fullName evidence="5">Nuclear cap-binding protein complex</fullName>
    </submittedName>
</protein>
<evidence type="ECO:0000256" key="3">
    <source>
        <dbReference type="SAM" id="MobiDB-lite"/>
    </source>
</evidence>
<dbReference type="CDD" id="cd21608">
    <property type="entry name" value="RRM2_NsCP33_like"/>
    <property type="match status" value="1"/>
</dbReference>
<reference evidence="6" key="1">
    <citation type="submission" date="2024-07" db="EMBL/GenBank/DDBJ databases">
        <title>Two chromosome-level genome assemblies of Korean endemic species Abeliophyllum distichum and Forsythia ovata (Oleaceae).</title>
        <authorList>
            <person name="Jang H."/>
        </authorList>
    </citation>
    <scope>NUCLEOTIDE SEQUENCE [LARGE SCALE GENOMIC DNA]</scope>
</reference>
<evidence type="ECO:0000313" key="5">
    <source>
        <dbReference type="EMBL" id="KAL2479163.1"/>
    </source>
</evidence>
<dbReference type="InterPro" id="IPR052462">
    <property type="entry name" value="SLIRP/GR-RBP-like"/>
</dbReference>
<dbReference type="FunFam" id="3.30.70.330:FF:000571">
    <property type="entry name" value="Glycine-rich RNA-binding protein 3 mitochondrial"/>
    <property type="match status" value="1"/>
</dbReference>
<dbReference type="InterPro" id="IPR012677">
    <property type="entry name" value="Nucleotide-bd_a/b_plait_sf"/>
</dbReference>
<dbReference type="AlphaFoldDB" id="A0ABD1QSH0"/>
<gene>
    <name evidence="5" type="ORF">Fot_48177</name>
</gene>
<name>A0ABD1QSH0_9LAMI</name>
<comment type="caution">
    <text evidence="5">The sequence shown here is derived from an EMBL/GenBank/DDBJ whole genome shotgun (WGS) entry which is preliminary data.</text>
</comment>
<dbReference type="SMART" id="SM00360">
    <property type="entry name" value="RRM"/>
    <property type="match status" value="1"/>
</dbReference>
<dbReference type="PROSITE" id="PS50102">
    <property type="entry name" value="RRM"/>
    <property type="match status" value="1"/>
</dbReference>
<accession>A0ABD1QSH0</accession>
<dbReference type="InterPro" id="IPR035979">
    <property type="entry name" value="RBD_domain_sf"/>
</dbReference>